<evidence type="ECO:0000256" key="4">
    <source>
        <dbReference type="PROSITE-ProRule" id="PRU00433"/>
    </source>
</evidence>
<reference evidence="7 8" key="1">
    <citation type="submission" date="2013-03" db="EMBL/GenBank/DDBJ databases">
        <title>Salinisphaera dokdonensis CL-ES53 Genome Sequencing.</title>
        <authorList>
            <person name="Li C."/>
            <person name="Lai Q."/>
            <person name="Shao Z."/>
        </authorList>
    </citation>
    <scope>NUCLEOTIDE SEQUENCE [LARGE SCALE GENOMIC DNA]</scope>
    <source>
        <strain evidence="7 8">CL-ES53</strain>
    </source>
</reference>
<protein>
    <submittedName>
        <fullName evidence="7">Cytochrome c family protein</fullName>
    </submittedName>
</protein>
<organism evidence="7 8">
    <name type="scientific">Salinisphaera dokdonensis CL-ES53</name>
    <dbReference type="NCBI Taxonomy" id="1304272"/>
    <lineage>
        <taxon>Bacteria</taxon>
        <taxon>Pseudomonadati</taxon>
        <taxon>Pseudomonadota</taxon>
        <taxon>Gammaproteobacteria</taxon>
        <taxon>Salinisphaerales</taxon>
        <taxon>Salinisphaeraceae</taxon>
        <taxon>Salinisphaera</taxon>
    </lineage>
</organism>
<dbReference type="InterPro" id="IPR009056">
    <property type="entry name" value="Cyt_c-like_dom"/>
</dbReference>
<evidence type="ECO:0000259" key="6">
    <source>
        <dbReference type="PROSITE" id="PS51007"/>
    </source>
</evidence>
<dbReference type="Proteomes" id="UP001460888">
    <property type="component" value="Unassembled WGS sequence"/>
</dbReference>
<evidence type="ECO:0000256" key="1">
    <source>
        <dbReference type="ARBA" id="ARBA00022617"/>
    </source>
</evidence>
<dbReference type="PROSITE" id="PS51007">
    <property type="entry name" value="CYTC"/>
    <property type="match status" value="1"/>
</dbReference>
<feature type="compositionally biased region" description="Basic and acidic residues" evidence="5">
    <location>
        <begin position="163"/>
        <end position="197"/>
    </location>
</feature>
<dbReference type="Gene3D" id="1.10.760.10">
    <property type="entry name" value="Cytochrome c-like domain"/>
    <property type="match status" value="1"/>
</dbReference>
<evidence type="ECO:0000256" key="2">
    <source>
        <dbReference type="ARBA" id="ARBA00022723"/>
    </source>
</evidence>
<keyword evidence="8" id="KW-1185">Reference proteome</keyword>
<gene>
    <name evidence="7" type="ORF">SADO_16748</name>
</gene>
<accession>A0ABV2B4Z5</accession>
<proteinExistence type="predicted"/>
<evidence type="ECO:0000313" key="8">
    <source>
        <dbReference type="Proteomes" id="UP001460888"/>
    </source>
</evidence>
<dbReference type="SUPFAM" id="SSF46626">
    <property type="entry name" value="Cytochrome c"/>
    <property type="match status" value="1"/>
</dbReference>
<evidence type="ECO:0000256" key="3">
    <source>
        <dbReference type="ARBA" id="ARBA00023004"/>
    </source>
</evidence>
<dbReference type="EMBL" id="APND01000009">
    <property type="protein sequence ID" value="MES1930911.1"/>
    <property type="molecule type" value="Genomic_DNA"/>
</dbReference>
<feature type="compositionally biased region" description="Basic and acidic residues" evidence="5">
    <location>
        <begin position="147"/>
        <end position="156"/>
    </location>
</feature>
<evidence type="ECO:0000256" key="5">
    <source>
        <dbReference type="SAM" id="MobiDB-lite"/>
    </source>
</evidence>
<comment type="caution">
    <text evidence="7">The sequence shown here is derived from an EMBL/GenBank/DDBJ whole genome shotgun (WGS) entry which is preliminary data.</text>
</comment>
<sequence length="197" mass="20738">MTRWALSQTVHKSIEQQASGIEAPELGSEDQLLAGAANFEAMCSECHAPPGRRQSVAARGMYPRPPELTHAAEEKSAGEIFWVIKHGIKASGMPAWGGSHSDEDMWAMTAFVEKLPDMSAAEYDRLLARAEGSGVGHHSGGGGTGHDGGRQTHELDATTGSSKGHDNAHGHGSRDGDHASAEDRVDSAAGQEDGHSH</sequence>
<keyword evidence="3 4" id="KW-0408">Iron</keyword>
<dbReference type="InterPro" id="IPR036909">
    <property type="entry name" value="Cyt_c-like_dom_sf"/>
</dbReference>
<feature type="region of interest" description="Disordered" evidence="5">
    <location>
        <begin position="132"/>
        <end position="197"/>
    </location>
</feature>
<dbReference type="Pfam" id="PF13442">
    <property type="entry name" value="Cytochrome_CBB3"/>
    <property type="match status" value="1"/>
</dbReference>
<feature type="domain" description="Cytochrome c" evidence="6">
    <location>
        <begin position="30"/>
        <end position="116"/>
    </location>
</feature>
<keyword evidence="1 4" id="KW-0349">Heme</keyword>
<name>A0ABV2B4Z5_9GAMM</name>
<evidence type="ECO:0000313" key="7">
    <source>
        <dbReference type="EMBL" id="MES1930911.1"/>
    </source>
</evidence>
<feature type="compositionally biased region" description="Gly residues" evidence="5">
    <location>
        <begin position="133"/>
        <end position="146"/>
    </location>
</feature>
<keyword evidence="2 4" id="KW-0479">Metal-binding</keyword>